<evidence type="ECO:0000313" key="2">
    <source>
        <dbReference type="Proteomes" id="UP000663720"/>
    </source>
</evidence>
<sequence>MKKYYTGFALILAVLILLPAHVFAAKWWIMGTVKGEKVKESVITLKLIKIGDSDENFAAVTSTNKYGQYAFSNPNQGLKISNYKLVVFVGFDKIMDVNLDNVKPGGRVPPITIHW</sequence>
<reference evidence="1" key="1">
    <citation type="journal article" date="2021" name="Microb. Physiol.">
        <title>Proteogenomic Insights into the Physiology of Marine, Sulfate-Reducing, Filamentous Desulfonema limicola and Desulfonema magnum.</title>
        <authorList>
            <person name="Schnaars V."/>
            <person name="Wohlbrand L."/>
            <person name="Scheve S."/>
            <person name="Hinrichs C."/>
            <person name="Reinhardt R."/>
            <person name="Rabus R."/>
        </authorList>
    </citation>
    <scope>NUCLEOTIDE SEQUENCE</scope>
    <source>
        <strain evidence="1">5ac10</strain>
    </source>
</reference>
<dbReference type="RefSeq" id="WP_207687190.1">
    <property type="nucleotide sequence ID" value="NZ_CP061799.1"/>
</dbReference>
<evidence type="ECO:0000313" key="1">
    <source>
        <dbReference type="EMBL" id="QTA81121.1"/>
    </source>
</evidence>
<proteinExistence type="predicted"/>
<dbReference type="AlphaFoldDB" id="A0A975B8Z3"/>
<gene>
    <name evidence="1" type="ORF">dnl_34480</name>
</gene>
<dbReference type="EMBL" id="CP061799">
    <property type="protein sequence ID" value="QTA81121.1"/>
    <property type="molecule type" value="Genomic_DNA"/>
</dbReference>
<protein>
    <submittedName>
        <fullName evidence="1">Uncharacterized protein</fullName>
    </submittedName>
</protein>
<name>A0A975B8Z3_9BACT</name>
<organism evidence="1 2">
    <name type="scientific">Desulfonema limicola</name>
    <dbReference type="NCBI Taxonomy" id="45656"/>
    <lineage>
        <taxon>Bacteria</taxon>
        <taxon>Pseudomonadati</taxon>
        <taxon>Thermodesulfobacteriota</taxon>
        <taxon>Desulfobacteria</taxon>
        <taxon>Desulfobacterales</taxon>
        <taxon>Desulfococcaceae</taxon>
        <taxon>Desulfonema</taxon>
    </lineage>
</organism>
<accession>A0A975B8Z3</accession>
<keyword evidence="2" id="KW-1185">Reference proteome</keyword>
<dbReference type="KEGG" id="dli:dnl_34480"/>
<dbReference type="Proteomes" id="UP000663720">
    <property type="component" value="Chromosome"/>
</dbReference>